<evidence type="ECO:0000256" key="9">
    <source>
        <dbReference type="ARBA" id="ARBA00023136"/>
    </source>
</evidence>
<comment type="caution">
    <text evidence="13">The sequence shown here is derived from an EMBL/GenBank/DDBJ whole genome shotgun (WGS) entry which is preliminary data.</text>
</comment>
<keyword evidence="6" id="KW-0460">Magnesium</keyword>
<feature type="transmembrane region" description="Helical" evidence="12">
    <location>
        <begin position="284"/>
        <end position="303"/>
    </location>
</feature>
<protein>
    <submittedName>
        <fullName evidence="13">Magnesium and cobalt transport protein CorA</fullName>
    </submittedName>
</protein>
<evidence type="ECO:0000256" key="5">
    <source>
        <dbReference type="ARBA" id="ARBA00022692"/>
    </source>
</evidence>
<dbReference type="CDD" id="cd12830">
    <property type="entry name" value="MtCorA-like"/>
    <property type="match status" value="1"/>
</dbReference>
<evidence type="ECO:0000256" key="4">
    <source>
        <dbReference type="ARBA" id="ARBA00022475"/>
    </source>
</evidence>
<dbReference type="FunFam" id="1.20.58.340:FF:000004">
    <property type="entry name" value="Magnesium transport protein CorA"/>
    <property type="match status" value="1"/>
</dbReference>
<dbReference type="SUPFAM" id="SSF143865">
    <property type="entry name" value="CorA soluble domain-like"/>
    <property type="match status" value="1"/>
</dbReference>
<sequence>MATVSHLTAQSGPVDVSRVLVDHHGTWVPTTLDAAVTGHDGSDPAPVWVSLGNPEQLESVAQRFGVPLGAVQRADQRGRVGQAPRPHLERLPGGGLFLSSPTLSYVEQTQDVQTGTLTMVVAGEVILTVEHGDAGTEAAAVERLGATDLAPEAGARQVLAVLLLSLVSATSEVEIALGEAVADTERATFSPEGASPVQRIYRLKREIAEARRALVPFSAELPELVADDEDAHGSGRAQPWLHRLEKAADRLDRRLEGHDRLLGDMLSAYLSQVSVRQNEDVRKISAWAAIAVVPTLVASVYGMNFQHMPELSWSLGYPGVILAMVGSCVVLFNVFKRSGWL</sequence>
<dbReference type="OrthoDB" id="9803416at2"/>
<feature type="transmembrane region" description="Helical" evidence="12">
    <location>
        <begin position="315"/>
        <end position="335"/>
    </location>
</feature>
<keyword evidence="7 12" id="KW-1133">Transmembrane helix</keyword>
<dbReference type="GO" id="GO:0050897">
    <property type="term" value="F:cobalt ion binding"/>
    <property type="evidence" value="ECO:0007669"/>
    <property type="project" value="TreeGrafter"/>
</dbReference>
<dbReference type="InterPro" id="IPR045861">
    <property type="entry name" value="CorA_cytoplasmic_dom"/>
</dbReference>
<evidence type="ECO:0000313" key="13">
    <source>
        <dbReference type="EMBL" id="RYV52669.1"/>
    </source>
</evidence>
<keyword evidence="4" id="KW-1003">Cell membrane</keyword>
<accession>A0A4Q5N377</accession>
<comment type="subcellular location">
    <subcellularLocation>
        <location evidence="1">Cell membrane</location>
        <topology evidence="1">Multi-pass membrane protein</topology>
    </subcellularLocation>
</comment>
<keyword evidence="3" id="KW-0813">Transport</keyword>
<organism evidence="13 14">
    <name type="scientific">Pengzhenrongella frigida</name>
    <dbReference type="NCBI Taxonomy" id="1259133"/>
    <lineage>
        <taxon>Bacteria</taxon>
        <taxon>Bacillati</taxon>
        <taxon>Actinomycetota</taxon>
        <taxon>Actinomycetes</taxon>
        <taxon>Micrococcales</taxon>
        <taxon>Pengzhenrongella</taxon>
    </lineage>
</organism>
<dbReference type="AlphaFoldDB" id="A0A4Q5N377"/>
<dbReference type="PANTHER" id="PTHR46494">
    <property type="entry name" value="CORA FAMILY METAL ION TRANSPORTER (EUROFUNG)"/>
    <property type="match status" value="1"/>
</dbReference>
<name>A0A4Q5N377_9MICO</name>
<dbReference type="Pfam" id="PF01544">
    <property type="entry name" value="CorA"/>
    <property type="match status" value="1"/>
</dbReference>
<proteinExistence type="inferred from homology"/>
<reference evidence="13 14" key="1">
    <citation type="submission" date="2019-01" db="EMBL/GenBank/DDBJ databases">
        <title>Novel species of Cellulomonas.</title>
        <authorList>
            <person name="Liu Q."/>
            <person name="Xin Y.-H."/>
        </authorList>
    </citation>
    <scope>NUCLEOTIDE SEQUENCE [LARGE SCALE GENOMIC DNA]</scope>
    <source>
        <strain evidence="13 14">HLT2-17</strain>
    </source>
</reference>
<keyword evidence="14" id="KW-1185">Reference proteome</keyword>
<dbReference type="GO" id="GO:0015087">
    <property type="term" value="F:cobalt ion transmembrane transporter activity"/>
    <property type="evidence" value="ECO:0007669"/>
    <property type="project" value="TreeGrafter"/>
</dbReference>
<evidence type="ECO:0000256" key="8">
    <source>
        <dbReference type="ARBA" id="ARBA00023065"/>
    </source>
</evidence>
<comment type="similarity">
    <text evidence="2">Belongs to the CorA metal ion transporter (MIT) (TC 1.A.35) family.</text>
</comment>
<keyword evidence="8" id="KW-0406">Ion transport</keyword>
<dbReference type="InterPro" id="IPR045863">
    <property type="entry name" value="CorA_TM1_TM2"/>
</dbReference>
<dbReference type="SUPFAM" id="SSF144083">
    <property type="entry name" value="Magnesium transport protein CorA, transmembrane region"/>
    <property type="match status" value="1"/>
</dbReference>
<dbReference type="Gene3D" id="1.20.58.340">
    <property type="entry name" value="Magnesium transport protein CorA, transmembrane region"/>
    <property type="match status" value="2"/>
</dbReference>
<dbReference type="GO" id="GO:0015095">
    <property type="term" value="F:magnesium ion transmembrane transporter activity"/>
    <property type="evidence" value="ECO:0007669"/>
    <property type="project" value="TreeGrafter"/>
</dbReference>
<evidence type="ECO:0000256" key="3">
    <source>
        <dbReference type="ARBA" id="ARBA00022448"/>
    </source>
</evidence>
<dbReference type="EMBL" id="SDWW01000003">
    <property type="protein sequence ID" value="RYV52669.1"/>
    <property type="molecule type" value="Genomic_DNA"/>
</dbReference>
<dbReference type="Proteomes" id="UP000293764">
    <property type="component" value="Unassembled WGS sequence"/>
</dbReference>
<dbReference type="GO" id="GO:0005886">
    <property type="term" value="C:plasma membrane"/>
    <property type="evidence" value="ECO:0007669"/>
    <property type="project" value="UniProtKB-SubCell"/>
</dbReference>
<keyword evidence="5 12" id="KW-0812">Transmembrane</keyword>
<dbReference type="PANTHER" id="PTHR46494:SF1">
    <property type="entry name" value="CORA FAMILY METAL ION TRANSPORTER (EUROFUNG)"/>
    <property type="match status" value="1"/>
</dbReference>
<dbReference type="GO" id="GO:0000287">
    <property type="term" value="F:magnesium ion binding"/>
    <property type="evidence" value="ECO:0007669"/>
    <property type="project" value="TreeGrafter"/>
</dbReference>
<comment type="catalytic activity">
    <reaction evidence="10">
        <text>Mg(2+)(in) = Mg(2+)(out)</text>
        <dbReference type="Rhea" id="RHEA:29827"/>
        <dbReference type="ChEBI" id="CHEBI:18420"/>
    </reaction>
</comment>
<evidence type="ECO:0000256" key="12">
    <source>
        <dbReference type="SAM" id="Phobius"/>
    </source>
</evidence>
<dbReference type="InterPro" id="IPR002523">
    <property type="entry name" value="MgTranspt_CorA/ZnTranspt_ZntB"/>
</dbReference>
<comment type="function">
    <text evidence="11">Mediates influx of magnesium ions. Alternates between open and closed states. Activated by low cytoplasmic Mg(2+) levels. Inactive when cytoplasmic Mg(2+) levels are high.</text>
</comment>
<evidence type="ECO:0000256" key="10">
    <source>
        <dbReference type="ARBA" id="ARBA00034269"/>
    </source>
</evidence>
<evidence type="ECO:0000256" key="2">
    <source>
        <dbReference type="ARBA" id="ARBA00009765"/>
    </source>
</evidence>
<evidence type="ECO:0000313" key="14">
    <source>
        <dbReference type="Proteomes" id="UP000293764"/>
    </source>
</evidence>
<evidence type="ECO:0000256" key="7">
    <source>
        <dbReference type="ARBA" id="ARBA00022989"/>
    </source>
</evidence>
<evidence type="ECO:0000256" key="6">
    <source>
        <dbReference type="ARBA" id="ARBA00022842"/>
    </source>
</evidence>
<gene>
    <name evidence="13" type="ORF">EUA98_01615</name>
</gene>
<evidence type="ECO:0000256" key="1">
    <source>
        <dbReference type="ARBA" id="ARBA00004651"/>
    </source>
</evidence>
<keyword evidence="9 12" id="KW-0472">Membrane</keyword>
<evidence type="ECO:0000256" key="11">
    <source>
        <dbReference type="ARBA" id="ARBA00045497"/>
    </source>
</evidence>